<comment type="caution">
    <text evidence="1">The sequence shown here is derived from an EMBL/GenBank/DDBJ whole genome shotgun (WGS) entry which is preliminary data.</text>
</comment>
<keyword evidence="2" id="KW-1185">Reference proteome</keyword>
<accession>A0AAU9I7M8</accession>
<protein>
    <recommendedName>
        <fullName evidence="3">B box-type domain-containing protein</fullName>
    </recommendedName>
</protein>
<dbReference type="EMBL" id="CAJZBQ010000003">
    <property type="protein sequence ID" value="CAG9311119.1"/>
    <property type="molecule type" value="Genomic_DNA"/>
</dbReference>
<sequence length="435" mass="50556">MFSGRCFKENCQNKLCAKCDCEEKVLLCKEHIIEHVLKPSSKRHQCIQLYFRPSEETRHLVIQKLRELKKDIQAYKKEETANTGEIIKNLKVAFWKHLEKINEIEMRCSKMIEGLLNEEEFLDVANEDDMESVLKLDAQKASIKMIGWNVNCCRLDYKEIQANITKTYEIPFNPLTPFGGAVEDEIESNELSFFRSNTSNFSTINLDSFQISSTTTLTTQETIQYYISCCILPDKTYFYCNPNSGSGITFTIDKNRNVKQLQKSKSISYLDPIFYNNYIYLLGGNNKVAERYDFKQNLWQSISPPPQDLNYNYGCNALFGDSILITGKYLQKIISYSITQNNYKDVPRLLLNSSYKSMLRGNNRIYLFERGERIFESFENDISNWAHIGNNTLPGNSHRQSVVVRYKGNLYFVDFDSQIWKFDLSTKQASQVKSV</sequence>
<dbReference type="Proteomes" id="UP001162131">
    <property type="component" value="Unassembled WGS sequence"/>
</dbReference>
<dbReference type="SUPFAM" id="SSF50965">
    <property type="entry name" value="Galactose oxidase, central domain"/>
    <property type="match status" value="1"/>
</dbReference>
<dbReference type="Gene3D" id="2.120.10.80">
    <property type="entry name" value="Kelch-type beta propeller"/>
    <property type="match status" value="1"/>
</dbReference>
<gene>
    <name evidence="1" type="ORF">BSTOLATCC_MIC2821</name>
</gene>
<proteinExistence type="predicted"/>
<evidence type="ECO:0008006" key="3">
    <source>
        <dbReference type="Google" id="ProtNLM"/>
    </source>
</evidence>
<organism evidence="1 2">
    <name type="scientific">Blepharisma stoltei</name>
    <dbReference type="NCBI Taxonomy" id="1481888"/>
    <lineage>
        <taxon>Eukaryota</taxon>
        <taxon>Sar</taxon>
        <taxon>Alveolata</taxon>
        <taxon>Ciliophora</taxon>
        <taxon>Postciliodesmatophora</taxon>
        <taxon>Heterotrichea</taxon>
        <taxon>Heterotrichida</taxon>
        <taxon>Blepharismidae</taxon>
        <taxon>Blepharisma</taxon>
    </lineage>
</organism>
<evidence type="ECO:0000313" key="1">
    <source>
        <dbReference type="EMBL" id="CAG9311119.1"/>
    </source>
</evidence>
<name>A0AAU9I7M8_9CILI</name>
<dbReference type="InterPro" id="IPR011043">
    <property type="entry name" value="Gal_Oxase/kelch_b-propeller"/>
</dbReference>
<reference evidence="1" key="1">
    <citation type="submission" date="2021-09" db="EMBL/GenBank/DDBJ databases">
        <authorList>
            <consortium name="AG Swart"/>
            <person name="Singh M."/>
            <person name="Singh A."/>
            <person name="Seah K."/>
            <person name="Emmerich C."/>
        </authorList>
    </citation>
    <scope>NUCLEOTIDE SEQUENCE</scope>
    <source>
        <strain evidence="1">ATCC30299</strain>
    </source>
</reference>
<dbReference type="InterPro" id="IPR015915">
    <property type="entry name" value="Kelch-typ_b-propeller"/>
</dbReference>
<evidence type="ECO:0000313" key="2">
    <source>
        <dbReference type="Proteomes" id="UP001162131"/>
    </source>
</evidence>
<dbReference type="AlphaFoldDB" id="A0AAU9I7M8"/>